<comment type="caution">
    <text evidence="1">The sequence shown here is derived from an EMBL/GenBank/DDBJ whole genome shotgun (WGS) entry which is preliminary data.</text>
</comment>
<dbReference type="Proteomes" id="UP001596226">
    <property type="component" value="Unassembled WGS sequence"/>
</dbReference>
<name>A0ABW1H9W6_9ACTN</name>
<accession>A0ABW1H9W6</accession>
<keyword evidence="2" id="KW-1185">Reference proteome</keyword>
<protein>
    <submittedName>
        <fullName evidence="1">Uncharacterized protein</fullName>
    </submittedName>
</protein>
<reference evidence="2" key="1">
    <citation type="journal article" date="2019" name="Int. J. Syst. Evol. Microbiol.">
        <title>The Global Catalogue of Microorganisms (GCM) 10K type strain sequencing project: providing services to taxonomists for standard genome sequencing and annotation.</title>
        <authorList>
            <consortium name="The Broad Institute Genomics Platform"/>
            <consortium name="The Broad Institute Genome Sequencing Center for Infectious Disease"/>
            <person name="Wu L."/>
            <person name="Ma J."/>
        </authorList>
    </citation>
    <scope>NUCLEOTIDE SEQUENCE [LARGE SCALE GENOMIC DNA]</scope>
    <source>
        <strain evidence="2">CGMCC 4.7144</strain>
    </source>
</reference>
<dbReference type="EMBL" id="JBHSQS010000010">
    <property type="protein sequence ID" value="MFC5925227.1"/>
    <property type="molecule type" value="Genomic_DNA"/>
</dbReference>
<evidence type="ECO:0000313" key="2">
    <source>
        <dbReference type="Proteomes" id="UP001596226"/>
    </source>
</evidence>
<sequence>MADGFEVDAEQIRQHARNIDALRIRFVRIGTARWCLTSEQQIQAEQR</sequence>
<proteinExistence type="predicted"/>
<dbReference type="RefSeq" id="WP_377513193.1">
    <property type="nucleotide sequence ID" value="NZ_JBHSQS010000010.1"/>
</dbReference>
<evidence type="ECO:0000313" key="1">
    <source>
        <dbReference type="EMBL" id="MFC5925227.1"/>
    </source>
</evidence>
<gene>
    <name evidence="1" type="ORF">ACFQGL_17935</name>
</gene>
<organism evidence="1 2">
    <name type="scientific">Micromonospora vulcania</name>
    <dbReference type="NCBI Taxonomy" id="1441873"/>
    <lineage>
        <taxon>Bacteria</taxon>
        <taxon>Bacillati</taxon>
        <taxon>Actinomycetota</taxon>
        <taxon>Actinomycetes</taxon>
        <taxon>Micromonosporales</taxon>
        <taxon>Micromonosporaceae</taxon>
        <taxon>Micromonospora</taxon>
    </lineage>
</organism>